<dbReference type="SUPFAM" id="SSF51206">
    <property type="entry name" value="cAMP-binding domain-like"/>
    <property type="match status" value="1"/>
</dbReference>
<evidence type="ECO:0000256" key="3">
    <source>
        <dbReference type="ARBA" id="ARBA00022603"/>
    </source>
</evidence>
<evidence type="ECO:0000256" key="9">
    <source>
        <dbReference type="ARBA" id="ARBA00039112"/>
    </source>
</evidence>
<dbReference type="CDD" id="cd00201">
    <property type="entry name" value="WW"/>
    <property type="match status" value="1"/>
</dbReference>
<dbReference type="PANTHER" id="PTHR12753:SF0">
    <property type="entry name" value="ALPHA N-TERMINAL PROTEIN METHYLTRANSFERASE 1"/>
    <property type="match status" value="1"/>
</dbReference>
<dbReference type="SUPFAM" id="SSF53335">
    <property type="entry name" value="S-adenosyl-L-methionine-dependent methyltransferases"/>
    <property type="match status" value="1"/>
</dbReference>
<dbReference type="InterPro" id="IPR018490">
    <property type="entry name" value="cNMP-bd_dom_sf"/>
</dbReference>
<dbReference type="Pfam" id="PF05891">
    <property type="entry name" value="Methyltransf_PK"/>
    <property type="match status" value="1"/>
</dbReference>
<feature type="transmembrane region" description="Helical" evidence="16">
    <location>
        <begin position="1017"/>
        <end position="1042"/>
    </location>
</feature>
<comment type="similarity">
    <text evidence="2">Belongs to the methyltransferase superfamily. NTM1 family.</text>
</comment>
<feature type="domain" description="Ion transport" evidence="17">
    <location>
        <begin position="872"/>
        <end position="1123"/>
    </location>
</feature>
<evidence type="ECO:0000256" key="6">
    <source>
        <dbReference type="ARBA" id="ARBA00022692"/>
    </source>
</evidence>
<evidence type="ECO:0000256" key="13">
    <source>
        <dbReference type="ARBA" id="ARBA00047885"/>
    </source>
</evidence>
<keyword evidence="7 16" id="KW-1133">Transmembrane helix</keyword>
<evidence type="ECO:0000256" key="10">
    <source>
        <dbReference type="ARBA" id="ARBA00039449"/>
    </source>
</evidence>
<feature type="transmembrane region" description="Helical" evidence="16">
    <location>
        <begin position="320"/>
        <end position="338"/>
    </location>
</feature>
<evidence type="ECO:0000256" key="4">
    <source>
        <dbReference type="ARBA" id="ARBA00022679"/>
    </source>
</evidence>
<proteinExistence type="inferred from homology"/>
<evidence type="ECO:0000256" key="5">
    <source>
        <dbReference type="ARBA" id="ARBA00022691"/>
    </source>
</evidence>
<keyword evidence="5" id="KW-0949">S-adenosyl-L-methionine</keyword>
<evidence type="ECO:0000313" key="19">
    <source>
        <dbReference type="Proteomes" id="UP001642484"/>
    </source>
</evidence>
<feature type="region of interest" description="Disordered" evidence="15">
    <location>
        <begin position="723"/>
        <end position="778"/>
    </location>
</feature>
<feature type="compositionally biased region" description="Basic and acidic residues" evidence="15">
    <location>
        <begin position="764"/>
        <end position="774"/>
    </location>
</feature>
<evidence type="ECO:0000256" key="2">
    <source>
        <dbReference type="ARBA" id="ARBA00009059"/>
    </source>
</evidence>
<feature type="transmembrane region" description="Helical" evidence="16">
    <location>
        <begin position="1094"/>
        <end position="1118"/>
    </location>
</feature>
<feature type="region of interest" description="Disordered" evidence="15">
    <location>
        <begin position="556"/>
        <end position="609"/>
    </location>
</feature>
<sequence length="1320" mass="147942">MKRPGRPRATRRVLKAVPGVDSTGRCYADMKSFWRAKRATWYQRVQDYWAGAEANDDGVLGGLPETHGPDLKGSKRFLQALKKTLTPPVTFGTVLDCGAGVGRVAQSLLLPRFGAVDLLEPCRPLRAAARQRLRADASRTRFLAKALQDFTPTKDRYDVIWLQWVLLHLTDHDLVALLSRCRDRLRPGGMICVKDNLSGLRSPVRWEADLADHSLARTATQYRELFALAQLRVVFQFVSAILRSDELSPGAPVRLVGLDRFPHLEGKAGTCVQLDPDGYVRVRLASGELKARNTAMLVRPRQPSMRSQHQEPAAKGRRRWPMLMAASGLGAFAVYFLYQQQQARAVCQKQDTAEKLSAALPPLPEGWREHLDPASGRPYYWREADPKNSVTWERVAASQARAGSLALEDSIDSSKTFPSILFSDGPVMKIEDSEDPWPPKVSQLGTQEHPRHQVETPFTVLEAARKLELRRAGRVEARPWVNPPFSPRPPPRKRTPRKKYPVHPTDPLAPRHPSASLRRWDMELQAVMSPPSGEDAPAEQPGEALSTLAAAPKWSIPRASREGAKKVHLSKKHQLDRLGVESPGPGAYTPIRQRKSPSCSFGSGRRPSSAPICRAPCSDLLAMIASADVTAVKTGGRGREDPEVAVQGLQSCSNVSFDFAGGRSPCKKWYNLHMAYPFESFLVEKLQGLQEQLLQQHTHEVSHLRSANLLLREELLRAQGFTRGTALPGSNRPSAHSSPTHGGHSHGLGFGLAAFDGEDSEGQEPAKADEERAEPPTAATARWGQLLLKLWESADNSCSVSTVSEEELENLVMRSSWSMPWDKSFRMHHGRKIRVSRTEQSPMAMHMKDKVKDGSCLGRFVFGPYSMFPLLWSVVGCALILWDLVTIPLEMFNNIPQFIAFLSALGRVTFVFWFLDMPLNVLVGVEINGKVEQRPCVLLRRYLRTWFLLDFLVVSLDATLILLEVLLEDQGAEAGLKSARFLRTLRMLRLVRLARVAKLQQEFTLLANRFLSSHAFLIAKILGGLLMILAITHFVACCWYGVAAWTNQSTSWLLRSHLETANFFETYSASIHWSMTQFTPATNDIAPANGLERIFAVCVILLAIGVFSSFITSLSATVSSLRASRAEQFQQHNALLQFFTERNLSTDLYCRVTESLRRRNVKKRIKEHEVQLLVALPERMKMQLHEEMFLPRLKCLQIWPEWSLEEDDYFFRTLCHYAVTEHACAPGQDAFMPGTDCDEVYVIESGTMGYLYRENMAEFACEENAVICLPSLWAAWYHRGRSVVAFGHVSTWESTAKVSAGWPQATEALCSNISRSLEFC</sequence>
<comment type="catalytic activity">
    <reaction evidence="13">
        <text>N-terminal L-prolyl-L-prolyl-L-lysyl-[protein] + 2 S-adenosyl-L-methionine = N-terminal N,N-dimethyl-L-prolyl-L-prolyl-L-lysyl-[protein] + 2 S-adenosyl-L-homocysteine + 2 H(+)</text>
        <dbReference type="Rhea" id="RHEA:54736"/>
        <dbReference type="Rhea" id="RHEA-COMP:13787"/>
        <dbReference type="Rhea" id="RHEA-COMP:13974"/>
        <dbReference type="ChEBI" id="CHEBI:15378"/>
        <dbReference type="ChEBI" id="CHEBI:57856"/>
        <dbReference type="ChEBI" id="CHEBI:59789"/>
        <dbReference type="ChEBI" id="CHEBI:138059"/>
        <dbReference type="ChEBI" id="CHEBI:138318"/>
        <dbReference type="EC" id="2.1.1.244"/>
    </reaction>
</comment>
<keyword evidence="19" id="KW-1185">Reference proteome</keyword>
<evidence type="ECO:0000256" key="11">
    <source>
        <dbReference type="ARBA" id="ARBA00043129"/>
    </source>
</evidence>
<evidence type="ECO:0000256" key="12">
    <source>
        <dbReference type="ARBA" id="ARBA00047306"/>
    </source>
</evidence>
<evidence type="ECO:0000256" key="8">
    <source>
        <dbReference type="ARBA" id="ARBA00023136"/>
    </source>
</evidence>
<feature type="region of interest" description="Disordered" evidence="15">
    <location>
        <begin position="479"/>
        <end position="513"/>
    </location>
</feature>
<evidence type="ECO:0000256" key="15">
    <source>
        <dbReference type="SAM" id="MobiDB-lite"/>
    </source>
</evidence>
<dbReference type="Gene3D" id="3.40.50.150">
    <property type="entry name" value="Vaccinia Virus protein VP39"/>
    <property type="match status" value="1"/>
</dbReference>
<keyword evidence="3" id="KW-0489">Methyltransferase</keyword>
<protein>
    <recommendedName>
        <fullName evidence="10">Alpha N-terminal protein methyltransferase 1</fullName>
        <ecNumber evidence="9">2.1.1.244</ecNumber>
    </recommendedName>
    <alternativeName>
        <fullName evidence="11">X-Pro-Lys N-terminal protein methyltransferase 1</fullName>
    </alternativeName>
</protein>
<dbReference type="EC" id="2.1.1.244" evidence="9"/>
<feature type="transmembrane region" description="Helical" evidence="16">
    <location>
        <begin position="865"/>
        <end position="885"/>
    </location>
</feature>
<evidence type="ECO:0000259" key="17">
    <source>
        <dbReference type="Pfam" id="PF00520"/>
    </source>
</evidence>
<comment type="subcellular location">
    <subcellularLocation>
        <location evidence="1">Membrane</location>
        <topology evidence="1">Multi-pass membrane protein</topology>
    </subcellularLocation>
</comment>
<dbReference type="PANTHER" id="PTHR12753">
    <property type="entry name" value="AD-003 - RELATED"/>
    <property type="match status" value="1"/>
</dbReference>
<organism evidence="18 19">
    <name type="scientific">Durusdinium trenchii</name>
    <dbReference type="NCBI Taxonomy" id="1381693"/>
    <lineage>
        <taxon>Eukaryota</taxon>
        <taxon>Sar</taxon>
        <taxon>Alveolata</taxon>
        <taxon>Dinophyceae</taxon>
        <taxon>Suessiales</taxon>
        <taxon>Symbiodiniaceae</taxon>
        <taxon>Durusdinium</taxon>
    </lineage>
</organism>
<evidence type="ECO:0000256" key="1">
    <source>
        <dbReference type="ARBA" id="ARBA00004141"/>
    </source>
</evidence>
<name>A0ABP0LA37_9DINO</name>
<dbReference type="Proteomes" id="UP001642484">
    <property type="component" value="Unassembled WGS sequence"/>
</dbReference>
<dbReference type="InterPro" id="IPR008576">
    <property type="entry name" value="MeTrfase_NTM1"/>
</dbReference>
<accession>A0ABP0LA37</accession>
<keyword evidence="8 16" id="KW-0472">Membrane</keyword>
<dbReference type="Gene3D" id="1.10.287.70">
    <property type="match status" value="1"/>
</dbReference>
<feature type="transmembrane region" description="Helical" evidence="16">
    <location>
        <begin position="897"/>
        <end position="915"/>
    </location>
</feature>
<dbReference type="InterPro" id="IPR029063">
    <property type="entry name" value="SAM-dependent_MTases_sf"/>
</dbReference>
<dbReference type="InterPro" id="IPR001202">
    <property type="entry name" value="WW_dom"/>
</dbReference>
<keyword evidence="6 16" id="KW-0812">Transmembrane</keyword>
<gene>
    <name evidence="18" type="ORF">CCMP2556_LOCUS20136</name>
</gene>
<evidence type="ECO:0000313" key="18">
    <source>
        <dbReference type="EMBL" id="CAK9036040.1"/>
    </source>
</evidence>
<feature type="compositionally biased region" description="Basic residues" evidence="15">
    <location>
        <begin position="490"/>
        <end position="501"/>
    </location>
</feature>
<comment type="caution">
    <text evidence="18">The sequence shown here is derived from an EMBL/GenBank/DDBJ whole genome shotgun (WGS) entry which is preliminary data.</text>
</comment>
<dbReference type="CDD" id="cd02440">
    <property type="entry name" value="AdoMet_MTases"/>
    <property type="match status" value="1"/>
</dbReference>
<evidence type="ECO:0000256" key="14">
    <source>
        <dbReference type="ARBA" id="ARBA00048167"/>
    </source>
</evidence>
<keyword evidence="4" id="KW-0808">Transferase</keyword>
<feature type="region of interest" description="Disordered" evidence="15">
    <location>
        <begin position="432"/>
        <end position="451"/>
    </location>
</feature>
<comment type="catalytic activity">
    <reaction evidence="14">
        <text>N-terminal L-alanyl-L-prolyl-L-lysyl-[protein] + 3 S-adenosyl-L-methionine = N-terminal N,N,N-trimethyl-L-alanyl-L-prolyl-L-lysyl-[protein] + 3 S-adenosyl-L-homocysteine + 3 H(+)</text>
        <dbReference type="Rhea" id="RHEA:54712"/>
        <dbReference type="Rhea" id="RHEA-COMP:13785"/>
        <dbReference type="Rhea" id="RHEA-COMP:13971"/>
        <dbReference type="ChEBI" id="CHEBI:15378"/>
        <dbReference type="ChEBI" id="CHEBI:57856"/>
        <dbReference type="ChEBI" id="CHEBI:59789"/>
        <dbReference type="ChEBI" id="CHEBI:138057"/>
        <dbReference type="ChEBI" id="CHEBI:138315"/>
        <dbReference type="EC" id="2.1.1.244"/>
    </reaction>
</comment>
<feature type="transmembrane region" description="Helical" evidence="16">
    <location>
        <begin position="946"/>
        <end position="967"/>
    </location>
</feature>
<dbReference type="EMBL" id="CAXAMN010011703">
    <property type="protein sequence ID" value="CAK9036040.1"/>
    <property type="molecule type" value="Genomic_DNA"/>
</dbReference>
<evidence type="ECO:0000256" key="16">
    <source>
        <dbReference type="SAM" id="Phobius"/>
    </source>
</evidence>
<dbReference type="SUPFAM" id="SSF81324">
    <property type="entry name" value="Voltage-gated potassium channels"/>
    <property type="match status" value="1"/>
</dbReference>
<dbReference type="InterPro" id="IPR005821">
    <property type="entry name" value="Ion_trans_dom"/>
</dbReference>
<evidence type="ECO:0000256" key="7">
    <source>
        <dbReference type="ARBA" id="ARBA00022989"/>
    </source>
</evidence>
<comment type="catalytic activity">
    <reaction evidence="12">
        <text>N-terminal L-seryl-L-prolyl-L-lysyl-[protein] + 3 S-adenosyl-L-methionine = N-terminal N,N,N-trimethyl-L-seryl-L-prolyl-L-lysyl-[protein] + 3 S-adenosyl-L-homocysteine + 3 H(+)</text>
        <dbReference type="Rhea" id="RHEA:54724"/>
        <dbReference type="Rhea" id="RHEA-COMP:13789"/>
        <dbReference type="Rhea" id="RHEA-COMP:13973"/>
        <dbReference type="ChEBI" id="CHEBI:15378"/>
        <dbReference type="ChEBI" id="CHEBI:57856"/>
        <dbReference type="ChEBI" id="CHEBI:59789"/>
        <dbReference type="ChEBI" id="CHEBI:138061"/>
        <dbReference type="ChEBI" id="CHEBI:138317"/>
        <dbReference type="EC" id="2.1.1.244"/>
    </reaction>
</comment>
<reference evidence="18 19" key="1">
    <citation type="submission" date="2024-02" db="EMBL/GenBank/DDBJ databases">
        <authorList>
            <person name="Chen Y."/>
            <person name="Shah S."/>
            <person name="Dougan E. K."/>
            <person name="Thang M."/>
            <person name="Chan C."/>
        </authorList>
    </citation>
    <scope>NUCLEOTIDE SEQUENCE [LARGE SCALE GENOMIC DNA]</scope>
</reference>
<dbReference type="Pfam" id="PF00520">
    <property type="entry name" value="Ion_trans"/>
    <property type="match status" value="1"/>
</dbReference>
<dbReference type="Gene3D" id="2.20.70.10">
    <property type="match status" value="1"/>
</dbReference>